<dbReference type="InterPro" id="IPR018368">
    <property type="entry name" value="ClpA/B_CS1"/>
</dbReference>
<evidence type="ECO:0000313" key="12">
    <source>
        <dbReference type="EMBL" id="OGG99098.1"/>
    </source>
</evidence>
<dbReference type="InterPro" id="IPR041546">
    <property type="entry name" value="ClpA/ClpB_AAA_lid"/>
</dbReference>
<dbReference type="Pfam" id="PF10431">
    <property type="entry name" value="ClpB_D2-small"/>
    <property type="match status" value="1"/>
</dbReference>
<dbReference type="InterPro" id="IPR003959">
    <property type="entry name" value="ATPase_AAA_core"/>
</dbReference>
<comment type="similarity">
    <text evidence="1 9">Belongs to the ClpA/ClpB family.</text>
</comment>
<dbReference type="InterPro" id="IPR028299">
    <property type="entry name" value="ClpA/B_CS2"/>
</dbReference>
<dbReference type="EMBL" id="MFNF01000061">
    <property type="protein sequence ID" value="OGG99098.1"/>
    <property type="molecule type" value="Genomic_DNA"/>
</dbReference>
<accession>A0A1F6GLV9</accession>
<dbReference type="PANTHER" id="PTHR11638">
    <property type="entry name" value="ATP-DEPENDENT CLP PROTEASE"/>
    <property type="match status" value="1"/>
</dbReference>
<dbReference type="InterPro" id="IPR003593">
    <property type="entry name" value="AAA+_ATPase"/>
</dbReference>
<dbReference type="Gene3D" id="1.10.1780.10">
    <property type="entry name" value="Clp, N-terminal domain"/>
    <property type="match status" value="1"/>
</dbReference>
<dbReference type="Pfam" id="PF17871">
    <property type="entry name" value="AAA_lid_9"/>
    <property type="match status" value="1"/>
</dbReference>
<dbReference type="Pfam" id="PF02861">
    <property type="entry name" value="Clp_N"/>
    <property type="match status" value="1"/>
</dbReference>
<dbReference type="InterPro" id="IPR019489">
    <property type="entry name" value="Clp_ATPase_C"/>
</dbReference>
<evidence type="ECO:0000256" key="9">
    <source>
        <dbReference type="RuleBase" id="RU004432"/>
    </source>
</evidence>
<evidence type="ECO:0000256" key="1">
    <source>
        <dbReference type="ARBA" id="ARBA00008675"/>
    </source>
</evidence>
<evidence type="ECO:0000313" key="13">
    <source>
        <dbReference type="Proteomes" id="UP000177583"/>
    </source>
</evidence>
<dbReference type="Pfam" id="PF07724">
    <property type="entry name" value="AAA_2"/>
    <property type="match status" value="1"/>
</dbReference>
<dbReference type="PROSITE" id="PS51903">
    <property type="entry name" value="CLP_R"/>
    <property type="match status" value="1"/>
</dbReference>
<evidence type="ECO:0000256" key="5">
    <source>
        <dbReference type="ARBA" id="ARBA00022840"/>
    </source>
</evidence>
<dbReference type="GO" id="GO:0016887">
    <property type="term" value="F:ATP hydrolysis activity"/>
    <property type="evidence" value="ECO:0007669"/>
    <property type="project" value="InterPro"/>
</dbReference>
<name>A0A1F6GLV9_9PROT</name>
<dbReference type="InterPro" id="IPR050130">
    <property type="entry name" value="ClpA_ClpB"/>
</dbReference>
<dbReference type="InterPro" id="IPR027417">
    <property type="entry name" value="P-loop_NTPase"/>
</dbReference>
<keyword evidence="5 9" id="KW-0067">ATP-binding</keyword>
<dbReference type="InterPro" id="IPR004176">
    <property type="entry name" value="Clp_R_N"/>
</dbReference>
<evidence type="ECO:0000256" key="10">
    <source>
        <dbReference type="SAM" id="Coils"/>
    </source>
</evidence>
<evidence type="ECO:0000256" key="8">
    <source>
        <dbReference type="PROSITE-ProRule" id="PRU01251"/>
    </source>
</evidence>
<keyword evidence="6 9" id="KW-0143">Chaperone</keyword>
<feature type="domain" description="Clp R" evidence="11">
    <location>
        <begin position="3"/>
        <end position="147"/>
    </location>
</feature>
<dbReference type="Gene3D" id="3.40.50.300">
    <property type="entry name" value="P-loop containing nucleotide triphosphate hydrolases"/>
    <property type="match status" value="3"/>
</dbReference>
<keyword evidence="3 8" id="KW-0677">Repeat</keyword>
<feature type="coiled-coil region" evidence="10">
    <location>
        <begin position="50"/>
        <end position="77"/>
    </location>
</feature>
<dbReference type="PROSITE" id="PS00870">
    <property type="entry name" value="CLPAB_1"/>
    <property type="match status" value="1"/>
</dbReference>
<dbReference type="PRINTS" id="PR00300">
    <property type="entry name" value="CLPPROTEASEA"/>
</dbReference>
<organism evidence="12 13">
    <name type="scientific">Candidatus Lambdaproteobacteria bacterium RIFOXYD2_FULL_56_26</name>
    <dbReference type="NCBI Taxonomy" id="1817773"/>
    <lineage>
        <taxon>Bacteria</taxon>
        <taxon>Pseudomonadati</taxon>
        <taxon>Pseudomonadota</taxon>
        <taxon>Candidatus Lambdaproteobacteria</taxon>
    </lineage>
</organism>
<dbReference type="PROSITE" id="PS00871">
    <property type="entry name" value="CLPAB_2"/>
    <property type="match status" value="1"/>
</dbReference>
<dbReference type="InterPro" id="IPR036628">
    <property type="entry name" value="Clp_N_dom_sf"/>
</dbReference>
<dbReference type="SUPFAM" id="SSF52540">
    <property type="entry name" value="P-loop containing nucleoside triphosphate hydrolases"/>
    <property type="match status" value="2"/>
</dbReference>
<evidence type="ECO:0000256" key="7">
    <source>
        <dbReference type="ARBA" id="ARBA00026057"/>
    </source>
</evidence>
<evidence type="ECO:0000256" key="4">
    <source>
        <dbReference type="ARBA" id="ARBA00022741"/>
    </source>
</evidence>
<dbReference type="CDD" id="cd19499">
    <property type="entry name" value="RecA-like_ClpB_Hsp104-like"/>
    <property type="match status" value="1"/>
</dbReference>
<evidence type="ECO:0000256" key="3">
    <source>
        <dbReference type="ARBA" id="ARBA00022737"/>
    </source>
</evidence>
<dbReference type="FunFam" id="3.40.50.300:FF:000025">
    <property type="entry name" value="ATP-dependent Clp protease subunit"/>
    <property type="match status" value="1"/>
</dbReference>
<feature type="coiled-coil region" evidence="10">
    <location>
        <begin position="414"/>
        <end position="494"/>
    </location>
</feature>
<evidence type="ECO:0000259" key="11">
    <source>
        <dbReference type="PROSITE" id="PS51903"/>
    </source>
</evidence>
<evidence type="ECO:0000256" key="6">
    <source>
        <dbReference type="ARBA" id="ARBA00023186"/>
    </source>
</evidence>
<dbReference type="GO" id="GO:0005524">
    <property type="term" value="F:ATP binding"/>
    <property type="evidence" value="ECO:0007669"/>
    <property type="project" value="UniProtKB-KW"/>
</dbReference>
<dbReference type="CDD" id="cd00009">
    <property type="entry name" value="AAA"/>
    <property type="match status" value="1"/>
</dbReference>
<gene>
    <name evidence="12" type="ORF">A2557_09955</name>
</gene>
<dbReference type="Gene3D" id="1.10.8.60">
    <property type="match status" value="1"/>
</dbReference>
<dbReference type="Proteomes" id="UP000177583">
    <property type="component" value="Unassembled WGS sequence"/>
</dbReference>
<dbReference type="PANTHER" id="PTHR11638:SF18">
    <property type="entry name" value="HEAT SHOCK PROTEIN 104"/>
    <property type="match status" value="1"/>
</dbReference>
<dbReference type="SMART" id="SM01086">
    <property type="entry name" value="ClpB_D2-small"/>
    <property type="match status" value="1"/>
</dbReference>
<dbReference type="SMART" id="SM00382">
    <property type="entry name" value="AAA"/>
    <property type="match status" value="2"/>
</dbReference>
<dbReference type="SUPFAM" id="SSF81923">
    <property type="entry name" value="Double Clp-N motif"/>
    <property type="match status" value="1"/>
</dbReference>
<dbReference type="FunFam" id="3.40.50.300:FF:000120">
    <property type="entry name" value="ATP-dependent chaperone ClpB"/>
    <property type="match status" value="1"/>
</dbReference>
<keyword evidence="10" id="KW-0175">Coiled coil</keyword>
<protein>
    <recommendedName>
        <fullName evidence="2">Chaperone protein ClpB</fullName>
    </recommendedName>
</protein>
<dbReference type="Pfam" id="PF00004">
    <property type="entry name" value="AAA"/>
    <property type="match status" value="1"/>
</dbReference>
<comment type="caution">
    <text evidence="12">The sequence shown here is derived from an EMBL/GenBank/DDBJ whole genome shotgun (WGS) entry which is preliminary data.</text>
</comment>
<dbReference type="FunFam" id="3.40.50.300:FF:000010">
    <property type="entry name" value="Chaperone clpB 1, putative"/>
    <property type="match status" value="1"/>
</dbReference>
<dbReference type="InterPro" id="IPR001270">
    <property type="entry name" value="ClpA/B"/>
</dbReference>
<dbReference type="AlphaFoldDB" id="A0A1F6GLV9"/>
<reference evidence="12 13" key="1">
    <citation type="journal article" date="2016" name="Nat. Commun.">
        <title>Thousands of microbial genomes shed light on interconnected biogeochemical processes in an aquifer system.</title>
        <authorList>
            <person name="Anantharaman K."/>
            <person name="Brown C.T."/>
            <person name="Hug L.A."/>
            <person name="Sharon I."/>
            <person name="Castelle C.J."/>
            <person name="Probst A.J."/>
            <person name="Thomas B.C."/>
            <person name="Singh A."/>
            <person name="Wilkins M.J."/>
            <person name="Karaoz U."/>
            <person name="Brodie E.L."/>
            <person name="Williams K.H."/>
            <person name="Hubbard S.S."/>
            <person name="Banfield J.F."/>
        </authorList>
    </citation>
    <scope>NUCLEOTIDE SEQUENCE [LARGE SCALE GENOMIC DNA]</scope>
</reference>
<evidence type="ECO:0000256" key="2">
    <source>
        <dbReference type="ARBA" id="ARBA00017574"/>
    </source>
</evidence>
<sequence>MNLERFTRPAEEAIYLAHRIVSENRQQKMEAEHLLLSLLRLGEGGLNEILGQLKLDKKALEEELQRYLEKLDPATSQGKDVYLSYSCEQCIRKAEYEADRMRDEFLGPEHLVLGILANTGTEASTILRGQGLDLKSLTKTIEAFRGGKRITSRGGNPAELENVNLYCRDFVALARENKFDPVIGRDEEVRRVIQVLSRRSKNNPVLIGEPGVGKTAIIEGLAQRIYQGDVPENMKNASLMALDLAAMVAGAKYRGEFEDRLKSLLREIETAGRHIILFIDELHTLVGAGASEGALDASNMLKPALARGVLRCVGATTINEFKKYIEKDPALERRFQQVLVKEPTVEACIGILRGLKGKYEVHHGVRIKDSAILASAKLAARYIPDRYLPDKAIDLIDEAASKVRIEIDSMPTVIDQAERKALGLEIERAALSKEEDSESRQRTKELDQEILRYRKQAEELKSQWRSERELISKIRALKEEIERTLQEELEAQRAGNLELAAKLKYGTQDALQRELAQANKFLTDSDQGRLLKEEIDEEDIAQIVSKWTGIPVSRMMMDEQVKLLNMERALSQGVIGQKRALLAVSNAIRRARTGIQDPNRPLGSFIFMGPTGVGKTELAKKLAAFLFDDEKAMIRLDMSEYMEKHSVSRLVGAPPGYTGYDEGGILTEAVHRKPYSVLLFDEVEKGHPEIFNVLLQILDEGILTDSRGIKVDFKNTIVILTTNLGSEVILKTFQEQKKVPPLLARKILLGHFRPELLNRVDEVIVFEPLTLESIEKLVELQVGKLSDRLEAGGGTQLKVSPEAQKFLAQRGFDLEFGARPLKRLLQRELEDVLAYKILDGTIHPGDQIEVRLNADQLTFHRVKSAEG</sequence>
<proteinExistence type="inferred from homology"/>
<dbReference type="GO" id="GO:0034605">
    <property type="term" value="P:cellular response to heat"/>
    <property type="evidence" value="ECO:0007669"/>
    <property type="project" value="TreeGrafter"/>
</dbReference>
<dbReference type="GO" id="GO:0005737">
    <property type="term" value="C:cytoplasm"/>
    <property type="evidence" value="ECO:0007669"/>
    <property type="project" value="TreeGrafter"/>
</dbReference>
<keyword evidence="4 9" id="KW-0547">Nucleotide-binding</keyword>
<comment type="subunit">
    <text evidence="7">Homohexamer. The oligomerization is ATP-dependent.</text>
</comment>